<keyword evidence="1" id="KW-0732">Signal</keyword>
<name>A0A7U2QWW9_ASPFN</name>
<proteinExistence type="predicted"/>
<feature type="signal peptide" evidence="1">
    <location>
        <begin position="1"/>
        <end position="23"/>
    </location>
</feature>
<dbReference type="Proteomes" id="UP000596276">
    <property type="component" value="Chromosome 1"/>
</dbReference>
<organism evidence="2 3">
    <name type="scientific">Aspergillus flavus (strain ATCC 200026 / FGSC A1120 / IAM 13836 / NRRL 3357 / JCM 12722 / SRRC 167)</name>
    <dbReference type="NCBI Taxonomy" id="332952"/>
    <lineage>
        <taxon>Eukaryota</taxon>
        <taxon>Fungi</taxon>
        <taxon>Dikarya</taxon>
        <taxon>Ascomycota</taxon>
        <taxon>Pezizomycotina</taxon>
        <taxon>Eurotiomycetes</taxon>
        <taxon>Eurotiomycetidae</taxon>
        <taxon>Eurotiales</taxon>
        <taxon>Aspergillaceae</taxon>
        <taxon>Aspergillus</taxon>
        <taxon>Aspergillus subgen. Circumdati</taxon>
    </lineage>
</organism>
<feature type="chain" id="PRO_5031246793" description="Secreted protein" evidence="1">
    <location>
        <begin position="24"/>
        <end position="71"/>
    </location>
</feature>
<evidence type="ECO:0008006" key="4">
    <source>
        <dbReference type="Google" id="ProtNLM"/>
    </source>
</evidence>
<gene>
    <name evidence="2" type="ORF">F9C07_2137103</name>
</gene>
<dbReference type="EMBL" id="CP044619">
    <property type="protein sequence ID" value="QRD87866.1"/>
    <property type="molecule type" value="Genomic_DNA"/>
</dbReference>
<keyword evidence="3" id="KW-1185">Reference proteome</keyword>
<evidence type="ECO:0000256" key="1">
    <source>
        <dbReference type="SAM" id="SignalP"/>
    </source>
</evidence>
<evidence type="ECO:0000313" key="3">
    <source>
        <dbReference type="Proteomes" id="UP000596276"/>
    </source>
</evidence>
<dbReference type="VEuPathDB" id="FungiDB:F9C07_2137103"/>
<accession>A0A7U2QWW9</accession>
<dbReference type="AlphaFoldDB" id="A0A7U2QWW9"/>
<evidence type="ECO:0000313" key="2">
    <source>
        <dbReference type="EMBL" id="QRD87866.1"/>
    </source>
</evidence>
<protein>
    <recommendedName>
        <fullName evidence="4">Secreted protein</fullName>
    </recommendedName>
</protein>
<reference evidence="3" key="1">
    <citation type="journal article" date="2021" name="G3 (Bethesda)">
        <title>Chromosome assembled and annotated genome sequence of Aspergillus flavus NRRL 3357.</title>
        <authorList>
            <person name="Skerker J.M."/>
            <person name="Pianalto K.M."/>
            <person name="Mondo S.J."/>
            <person name="Yang K."/>
            <person name="Arkin A.P."/>
            <person name="Keller N.P."/>
            <person name="Grigoriev I.V."/>
            <person name="Louise Glass N.L."/>
        </authorList>
    </citation>
    <scope>NUCLEOTIDE SEQUENCE [LARGE SCALE GENOMIC DNA]</scope>
    <source>
        <strain evidence="3">ATCC 200026 / FGSC A1120 / IAM 13836 / NRRL 3357 / JCM 12722 / SRRC 167</strain>
    </source>
</reference>
<sequence>MDLWILCILRLLVWSFWLAFSLGRSVECQGYSFGVCYVVSGRGLLLRSITTYHMAIRDTVNWISKSKIRYH</sequence>